<dbReference type="Proteomes" id="UP001174691">
    <property type="component" value="Unassembled WGS sequence"/>
</dbReference>
<evidence type="ECO:0000313" key="3">
    <source>
        <dbReference type="Proteomes" id="UP001174691"/>
    </source>
</evidence>
<dbReference type="InterPro" id="IPR021833">
    <property type="entry name" value="DUF3425"/>
</dbReference>
<gene>
    <name evidence="2" type="ORF">NKR19_g568</name>
</gene>
<dbReference type="EMBL" id="JANBVN010000005">
    <property type="protein sequence ID" value="KAJ9165203.1"/>
    <property type="molecule type" value="Genomic_DNA"/>
</dbReference>
<reference evidence="2" key="1">
    <citation type="submission" date="2022-07" db="EMBL/GenBank/DDBJ databases">
        <title>Fungi with potential for degradation of polypropylene.</title>
        <authorList>
            <person name="Gostincar C."/>
        </authorList>
    </citation>
    <scope>NUCLEOTIDE SEQUENCE</scope>
    <source>
        <strain evidence="2">EXF-13287</strain>
    </source>
</reference>
<sequence>MASGGEQPQSAAVRGTDIVHIQAQGPAGRASDIDRKRSRTGTDDGGYNSATSANQPNQDGANGTKKRKTGGTGSRGVAHLTPEQLEKKRANDREAQRAIRERTKIQIESLQRQIHELKSQQPQLELQAALRAKEDVEAELLDIKRRLASVLSMIQPIVAGTDHQVPVYPSPGQIYSVRTQRPPPSSMNNASTPSSASAPSPVPAAPVPAGSHWLPQNNNGVASGGTAPAPPDAVVQQQQQQQHQQQMQQFPQPKIHSFDLGAERLGLDFLLDNPNQQVAQIQNGINGAQDSPHFNHVPMKHDWVTGALHARTHPPSRGQNTDGLDVQPSFSSYSPPTAAPLPLDTAYAGFSAPIRNCPPTCILDSLLLDFLHERQQRAAEGLSPQEIIGPRYPSVSSLLNPAVSRYSHPLSKVFTDILQTFPDISTLPERVAVLYIMFLIMRWQISPTRENYDRLPEWATPRPSQLFTPHPAWMDHLPFPRMREKLVRDYYGSLQQPSSSSPPGGGPAGEHSNLTGAGDNFPFENFFIPYTTTLCLNWPYEDIDVLLQSPDTEELMVNPVFERHLRRLENWTLGDAFAKAFPGLLDTFNLKSEADGTIKLAR</sequence>
<organism evidence="2 3">
    <name type="scientific">Coniochaeta hoffmannii</name>
    <dbReference type="NCBI Taxonomy" id="91930"/>
    <lineage>
        <taxon>Eukaryota</taxon>
        <taxon>Fungi</taxon>
        <taxon>Dikarya</taxon>
        <taxon>Ascomycota</taxon>
        <taxon>Pezizomycotina</taxon>
        <taxon>Sordariomycetes</taxon>
        <taxon>Sordariomycetidae</taxon>
        <taxon>Coniochaetales</taxon>
        <taxon>Coniochaetaceae</taxon>
        <taxon>Coniochaeta</taxon>
    </lineage>
</organism>
<dbReference type="AlphaFoldDB" id="A0AA38S2E6"/>
<feature type="compositionally biased region" description="Basic and acidic residues" evidence="1">
    <location>
        <begin position="84"/>
        <end position="97"/>
    </location>
</feature>
<dbReference type="CDD" id="cd14688">
    <property type="entry name" value="bZIP_YAP"/>
    <property type="match status" value="1"/>
</dbReference>
<comment type="caution">
    <text evidence="2">The sequence shown here is derived from an EMBL/GenBank/DDBJ whole genome shotgun (WGS) entry which is preliminary data.</text>
</comment>
<feature type="region of interest" description="Disordered" evidence="1">
    <location>
        <begin position="162"/>
        <end position="251"/>
    </location>
</feature>
<accession>A0AA38S2E6</accession>
<name>A0AA38S2E6_9PEZI</name>
<feature type="compositionally biased region" description="Polar residues" evidence="1">
    <location>
        <begin position="48"/>
        <end position="61"/>
    </location>
</feature>
<evidence type="ECO:0000313" key="2">
    <source>
        <dbReference type="EMBL" id="KAJ9165203.1"/>
    </source>
</evidence>
<feature type="region of interest" description="Disordered" evidence="1">
    <location>
        <begin position="1"/>
        <end position="97"/>
    </location>
</feature>
<proteinExistence type="predicted"/>
<evidence type="ECO:0000256" key="1">
    <source>
        <dbReference type="SAM" id="MobiDB-lite"/>
    </source>
</evidence>
<protein>
    <submittedName>
        <fullName evidence="2">BZIP transcription factor</fullName>
    </submittedName>
</protein>
<feature type="compositionally biased region" description="Low complexity" evidence="1">
    <location>
        <begin position="236"/>
        <end position="251"/>
    </location>
</feature>
<feature type="compositionally biased region" description="Low complexity" evidence="1">
    <location>
        <begin position="186"/>
        <end position="199"/>
    </location>
</feature>
<keyword evidence="3" id="KW-1185">Reference proteome</keyword>
<feature type="compositionally biased region" description="Polar residues" evidence="1">
    <location>
        <begin position="1"/>
        <end position="10"/>
    </location>
</feature>
<dbReference type="Pfam" id="PF11905">
    <property type="entry name" value="DUF3425"/>
    <property type="match status" value="1"/>
</dbReference>
<dbReference type="PANTHER" id="PTHR37012">
    <property type="entry name" value="B-ZIP TRANSCRIPTION FACTOR (EUROFUNG)-RELATED"/>
    <property type="match status" value="1"/>
</dbReference>
<dbReference type="PANTHER" id="PTHR37012:SF2">
    <property type="entry name" value="BZIP DOMAIN-CONTAINING PROTEIN-RELATED"/>
    <property type="match status" value="1"/>
</dbReference>
<feature type="region of interest" description="Disordered" evidence="1">
    <location>
        <begin position="493"/>
        <end position="515"/>
    </location>
</feature>